<evidence type="ECO:0000313" key="1">
    <source>
        <dbReference type="EMBL" id="RHL71111.1"/>
    </source>
</evidence>
<protein>
    <submittedName>
        <fullName evidence="1">Uncharacterized protein</fullName>
    </submittedName>
</protein>
<accession>A0A415MEE1</accession>
<dbReference type="Proteomes" id="UP000285201">
    <property type="component" value="Unassembled WGS sequence"/>
</dbReference>
<organism evidence="1 2">
    <name type="scientific">Lachnospira eligens</name>
    <dbReference type="NCBI Taxonomy" id="39485"/>
    <lineage>
        <taxon>Bacteria</taxon>
        <taxon>Bacillati</taxon>
        <taxon>Bacillota</taxon>
        <taxon>Clostridia</taxon>
        <taxon>Lachnospirales</taxon>
        <taxon>Lachnospiraceae</taxon>
        <taxon>Lachnospira</taxon>
    </lineage>
</organism>
<name>A0A415MEE1_9FIRM</name>
<dbReference type="EMBL" id="QROY01000002">
    <property type="protein sequence ID" value="RHL71111.1"/>
    <property type="molecule type" value="Genomic_DNA"/>
</dbReference>
<reference evidence="1 2" key="1">
    <citation type="submission" date="2018-08" db="EMBL/GenBank/DDBJ databases">
        <title>A genome reference for cultivated species of the human gut microbiota.</title>
        <authorList>
            <person name="Zou Y."/>
            <person name="Xue W."/>
            <person name="Luo G."/>
        </authorList>
    </citation>
    <scope>NUCLEOTIDE SEQUENCE [LARGE SCALE GENOMIC DNA]</scope>
    <source>
        <strain evidence="1 2">AF36-7BH</strain>
    </source>
</reference>
<dbReference type="RefSeq" id="WP_118370166.1">
    <property type="nucleotide sequence ID" value="NZ_QROY01000002.1"/>
</dbReference>
<sequence>MKTETYDYTSIDEAIERLQKLKAEGKNPKNVVILTMDFDNNTSSKKIATPDDGCLLVRKSKTIIVNEDEYIPHMQLFNVEQDIKNIIKKGIMHDILLR</sequence>
<gene>
    <name evidence="1" type="ORF">DW007_02905</name>
</gene>
<comment type="caution">
    <text evidence="1">The sequence shown here is derived from an EMBL/GenBank/DDBJ whole genome shotgun (WGS) entry which is preliminary data.</text>
</comment>
<evidence type="ECO:0000313" key="2">
    <source>
        <dbReference type="Proteomes" id="UP000285201"/>
    </source>
</evidence>
<proteinExistence type="predicted"/>
<dbReference type="AlphaFoldDB" id="A0A415MEE1"/>